<dbReference type="RefSeq" id="WP_120167722.1">
    <property type="nucleotide sequence ID" value="NZ_MCIB01000006.1"/>
</dbReference>
<evidence type="ECO:0000256" key="4">
    <source>
        <dbReference type="ARBA" id="ARBA00022490"/>
    </source>
</evidence>
<organism evidence="7 8">
    <name type="scientific">Thermohalobacter berrensis</name>
    <dbReference type="NCBI Taxonomy" id="99594"/>
    <lineage>
        <taxon>Bacteria</taxon>
        <taxon>Bacillati</taxon>
        <taxon>Bacillota</taxon>
        <taxon>Tissierellia</taxon>
        <taxon>Tissierellales</taxon>
        <taxon>Thermohalobacteraceae</taxon>
        <taxon>Thermohalobacter</taxon>
    </lineage>
</organism>
<dbReference type="InterPro" id="IPR000032">
    <property type="entry name" value="HPr-like"/>
</dbReference>
<dbReference type="EMBL" id="MCIB01000006">
    <property type="protein sequence ID" value="RKD33404.1"/>
    <property type="molecule type" value="Genomic_DNA"/>
</dbReference>
<dbReference type="PRINTS" id="PR00107">
    <property type="entry name" value="PHOSPHOCPHPR"/>
</dbReference>
<evidence type="ECO:0000313" key="7">
    <source>
        <dbReference type="EMBL" id="RKD33404.1"/>
    </source>
</evidence>
<dbReference type="PANTHER" id="PTHR33705">
    <property type="entry name" value="PHOSPHOCARRIER PROTEIN HPR"/>
    <property type="match status" value="1"/>
</dbReference>
<evidence type="ECO:0000256" key="1">
    <source>
        <dbReference type="ARBA" id="ARBA00003681"/>
    </source>
</evidence>
<dbReference type="PROSITE" id="PS00369">
    <property type="entry name" value="PTS_HPR_HIS"/>
    <property type="match status" value="1"/>
</dbReference>
<sequence>MQSKKIVIKNEAGLHARPAALFVQTAGKFISDIKVKKDNKEADAKSIMGIMALGVSKGDEVQIITRGEDEKEALEALIDLLENKLKGE</sequence>
<evidence type="ECO:0000256" key="2">
    <source>
        <dbReference type="ARBA" id="ARBA00004496"/>
    </source>
</evidence>
<dbReference type="PROSITE" id="PS51350">
    <property type="entry name" value="PTS_HPR_DOM"/>
    <property type="match status" value="1"/>
</dbReference>
<gene>
    <name evidence="7" type="ORF">BET03_09100</name>
</gene>
<evidence type="ECO:0000256" key="3">
    <source>
        <dbReference type="ARBA" id="ARBA00020422"/>
    </source>
</evidence>
<dbReference type="NCBIfam" id="TIGR01003">
    <property type="entry name" value="PTS_HPr_family"/>
    <property type="match status" value="1"/>
</dbReference>
<evidence type="ECO:0000259" key="6">
    <source>
        <dbReference type="PROSITE" id="PS51350"/>
    </source>
</evidence>
<dbReference type="Proteomes" id="UP000284177">
    <property type="component" value="Unassembled WGS sequence"/>
</dbReference>
<protein>
    <recommendedName>
        <fullName evidence="3">Phosphocarrier protein HPr</fullName>
    </recommendedName>
</protein>
<accession>A0A419T767</accession>
<comment type="caution">
    <text evidence="7">The sequence shown here is derived from an EMBL/GenBank/DDBJ whole genome shotgun (WGS) entry which is preliminary data.</text>
</comment>
<dbReference type="GO" id="GO:0005737">
    <property type="term" value="C:cytoplasm"/>
    <property type="evidence" value="ECO:0007669"/>
    <property type="project" value="UniProtKB-SubCell"/>
</dbReference>
<dbReference type="OrthoDB" id="9809047at2"/>
<dbReference type="GO" id="GO:0009401">
    <property type="term" value="P:phosphoenolpyruvate-dependent sugar phosphotransferase system"/>
    <property type="evidence" value="ECO:0007669"/>
    <property type="project" value="UniProtKB-KW"/>
</dbReference>
<dbReference type="PANTHER" id="PTHR33705:SF2">
    <property type="entry name" value="PHOSPHOCARRIER PROTEIN NPR"/>
    <property type="match status" value="1"/>
</dbReference>
<keyword evidence="7" id="KW-0762">Sugar transport</keyword>
<keyword evidence="4" id="KW-0963">Cytoplasm</keyword>
<dbReference type="Gene3D" id="3.30.1340.10">
    <property type="entry name" value="HPr-like"/>
    <property type="match status" value="1"/>
</dbReference>
<feature type="domain" description="HPr" evidence="6">
    <location>
        <begin position="1"/>
        <end position="88"/>
    </location>
</feature>
<keyword evidence="7" id="KW-0813">Transport</keyword>
<dbReference type="InterPro" id="IPR050399">
    <property type="entry name" value="HPr"/>
</dbReference>
<proteinExistence type="predicted"/>
<dbReference type="SUPFAM" id="SSF55594">
    <property type="entry name" value="HPr-like"/>
    <property type="match status" value="1"/>
</dbReference>
<evidence type="ECO:0000256" key="5">
    <source>
        <dbReference type="ARBA" id="ARBA00022683"/>
    </source>
</evidence>
<name>A0A419T767_9FIRM</name>
<dbReference type="InterPro" id="IPR001020">
    <property type="entry name" value="PTS_HPr_His_P_site"/>
</dbReference>
<dbReference type="CDD" id="cd00367">
    <property type="entry name" value="PTS-HPr_like"/>
    <property type="match status" value="1"/>
</dbReference>
<comment type="subcellular location">
    <subcellularLocation>
        <location evidence="2">Cytoplasm</location>
    </subcellularLocation>
</comment>
<dbReference type="Pfam" id="PF00381">
    <property type="entry name" value="PTS-HPr"/>
    <property type="match status" value="1"/>
</dbReference>
<keyword evidence="8" id="KW-1185">Reference proteome</keyword>
<evidence type="ECO:0000313" key="8">
    <source>
        <dbReference type="Proteomes" id="UP000284177"/>
    </source>
</evidence>
<dbReference type="AlphaFoldDB" id="A0A419T767"/>
<comment type="function">
    <text evidence="1">General (non sugar-specific) component of the phosphoenolpyruvate-dependent sugar phosphotransferase system (sugar PTS). This major carbohydrate active-transport system catalyzes the phosphorylation of incoming sugar substrates concomitantly with their translocation across the cell membrane. The phosphoryl group from phosphoenolpyruvate (PEP) is transferred to the phosphoryl carrier protein HPr by enzyme I. Phospho-HPr then transfers it to the PTS EIIA domain.</text>
</comment>
<reference evidence="7 8" key="1">
    <citation type="submission" date="2016-08" db="EMBL/GenBank/DDBJ databases">
        <title>Novel Firmicutes and Novel Genomes.</title>
        <authorList>
            <person name="Poppleton D.I."/>
            <person name="Gribaldo S."/>
        </authorList>
    </citation>
    <scope>NUCLEOTIDE SEQUENCE [LARGE SCALE GENOMIC DNA]</scope>
    <source>
        <strain evidence="7 8">CTT3</strain>
    </source>
</reference>
<dbReference type="InterPro" id="IPR035895">
    <property type="entry name" value="HPr-like_sf"/>
</dbReference>
<keyword evidence="5" id="KW-0598">Phosphotransferase system</keyword>